<sequence>MASFRDRCIHSRQGGRLASTTTADIDSLVAGLKDRPRVVLHFHGGLIDDVLGFATAKRLAPVYQATGVDPVFFVWSSGLLETLHGNLPRILEESVFRTLLNRVTRYVTGTVFGQPGQRAPGLAATPSPAAVAAELARVRTGQEPYARLIVPPDVPPLSESEQLQIAAELSADTELAERTREIVNAALDKDKPQTNEPAAAARDAIGGRSAAATLMSPDVVADLAARAGPGERALVSTALIVRKTVRVVAAVVGRFRRRTDHGLYPTIVEEILREFYLANAGAAIWDAMKRQTADTFTGPDDEVRAGRYFLDRFAELLATGTRPQVTVVGHSAGAVFIGNLLDDLARRRAAADDPLPADFRLRDVVLLAPACTVAQLAPVIRRQSELFDRFRMFTMTDQAERADHLVPFLYPRSLLYFISGVLERGPSGQPAVTPIAGMQHWYLDAAATGPDSDDLRAFLRADPERTVWSPGEGGPGLSAGARSHIAFDNDPEVLASVAAMLAD</sequence>
<dbReference type="EMBL" id="JBIRGQ010000003">
    <property type="protein sequence ID" value="MFH8546263.1"/>
    <property type="molecule type" value="Genomic_DNA"/>
</dbReference>
<protein>
    <recommendedName>
        <fullName evidence="3">Alpha/beta hydrolase</fullName>
    </recommendedName>
</protein>
<dbReference type="InterPro" id="IPR029058">
    <property type="entry name" value="AB_hydrolase_fold"/>
</dbReference>
<evidence type="ECO:0008006" key="3">
    <source>
        <dbReference type="Google" id="ProtNLM"/>
    </source>
</evidence>
<accession>A0ABW7QMR6</accession>
<dbReference type="Proteomes" id="UP001610818">
    <property type="component" value="Unassembled WGS sequence"/>
</dbReference>
<comment type="caution">
    <text evidence="1">The sequence shown here is derived from an EMBL/GenBank/DDBJ whole genome shotgun (WGS) entry which is preliminary data.</text>
</comment>
<evidence type="ECO:0000313" key="2">
    <source>
        <dbReference type="Proteomes" id="UP001610818"/>
    </source>
</evidence>
<reference evidence="1 2" key="1">
    <citation type="submission" date="2024-10" db="EMBL/GenBank/DDBJ databases">
        <title>The Natural Products Discovery Center: Release of the First 8490 Sequenced Strains for Exploring Actinobacteria Biosynthetic Diversity.</title>
        <authorList>
            <person name="Kalkreuter E."/>
            <person name="Kautsar S.A."/>
            <person name="Yang D."/>
            <person name="Bader C.D."/>
            <person name="Teijaro C.N."/>
            <person name="Fluegel L."/>
            <person name="Davis C.M."/>
            <person name="Simpson J.R."/>
            <person name="Lauterbach L."/>
            <person name="Steele A.D."/>
            <person name="Gui C."/>
            <person name="Meng S."/>
            <person name="Li G."/>
            <person name="Viehrig K."/>
            <person name="Ye F."/>
            <person name="Su P."/>
            <person name="Kiefer A.F."/>
            <person name="Nichols A."/>
            <person name="Cepeda A.J."/>
            <person name="Yan W."/>
            <person name="Fan B."/>
            <person name="Jiang Y."/>
            <person name="Adhikari A."/>
            <person name="Zheng C.-J."/>
            <person name="Schuster L."/>
            <person name="Cowan T.M."/>
            <person name="Smanski M.J."/>
            <person name="Chevrette M.G."/>
            <person name="De Carvalho L.P.S."/>
            <person name="Shen B."/>
        </authorList>
    </citation>
    <scope>NUCLEOTIDE SEQUENCE [LARGE SCALE GENOMIC DNA]</scope>
    <source>
        <strain evidence="1 2">NPDC017990</strain>
    </source>
</reference>
<gene>
    <name evidence="1" type="ORF">ACH4F9_14785</name>
</gene>
<organism evidence="1 2">
    <name type="scientific">Streptomyces longisporoflavus</name>
    <dbReference type="NCBI Taxonomy" id="28044"/>
    <lineage>
        <taxon>Bacteria</taxon>
        <taxon>Bacillati</taxon>
        <taxon>Actinomycetota</taxon>
        <taxon>Actinomycetes</taxon>
        <taxon>Kitasatosporales</taxon>
        <taxon>Streptomycetaceae</taxon>
        <taxon>Streptomyces</taxon>
    </lineage>
</organism>
<name>A0ABW7QMR6_9ACTN</name>
<keyword evidence="2" id="KW-1185">Reference proteome</keyword>
<proteinExistence type="predicted"/>
<dbReference type="RefSeq" id="WP_397711775.1">
    <property type="nucleotide sequence ID" value="NZ_JBIRGN010000003.1"/>
</dbReference>
<evidence type="ECO:0000313" key="1">
    <source>
        <dbReference type="EMBL" id="MFH8546263.1"/>
    </source>
</evidence>
<dbReference type="SUPFAM" id="SSF53474">
    <property type="entry name" value="alpha/beta-Hydrolases"/>
    <property type="match status" value="1"/>
</dbReference>